<gene>
    <name evidence="1" type="ORF">MRATA1EN3_LOCUS18881</name>
</gene>
<name>A0ACB0F486_RANTA</name>
<sequence>MQHPPASGPRSARGKLLKRFVHTKRKGENREEAAGAPGLGRRRPIRFNPLGDAASLTRDRFPLRVSGALLWERKANTFKREQLATAIYDICDITSILTHSTKALTAHPAHHHPGHAAAAAQPGADSAPRPSARPPDEPPRPLSSLELPSCSLCCLGMK</sequence>
<accession>A0ACB0F486</accession>
<organism evidence="1 2">
    <name type="scientific">Rangifer tarandus platyrhynchus</name>
    <name type="common">Svalbard reindeer</name>
    <dbReference type="NCBI Taxonomy" id="3082113"/>
    <lineage>
        <taxon>Eukaryota</taxon>
        <taxon>Metazoa</taxon>
        <taxon>Chordata</taxon>
        <taxon>Craniata</taxon>
        <taxon>Vertebrata</taxon>
        <taxon>Euteleostomi</taxon>
        <taxon>Mammalia</taxon>
        <taxon>Eutheria</taxon>
        <taxon>Laurasiatheria</taxon>
        <taxon>Artiodactyla</taxon>
        <taxon>Ruminantia</taxon>
        <taxon>Pecora</taxon>
        <taxon>Cervidae</taxon>
        <taxon>Odocoileinae</taxon>
        <taxon>Rangifer</taxon>
    </lineage>
</organism>
<dbReference type="Proteomes" id="UP001162501">
    <property type="component" value="Chromosome 31"/>
</dbReference>
<evidence type="ECO:0000313" key="1">
    <source>
        <dbReference type="EMBL" id="CAI9707668.1"/>
    </source>
</evidence>
<protein>
    <submittedName>
        <fullName evidence="1">Uncharacterized protein</fullName>
    </submittedName>
</protein>
<reference evidence="1" key="1">
    <citation type="submission" date="2023-05" db="EMBL/GenBank/DDBJ databases">
        <authorList>
            <consortium name="ELIXIR-Norway"/>
        </authorList>
    </citation>
    <scope>NUCLEOTIDE SEQUENCE</scope>
</reference>
<dbReference type="EMBL" id="OX596115">
    <property type="protein sequence ID" value="CAI9707668.1"/>
    <property type="molecule type" value="Genomic_DNA"/>
</dbReference>
<evidence type="ECO:0000313" key="2">
    <source>
        <dbReference type="Proteomes" id="UP001162501"/>
    </source>
</evidence>
<proteinExistence type="predicted"/>